<dbReference type="PANTHER" id="PTHR45080:SF34">
    <property type="entry name" value="MYOSIN LIGHT CHAIN KINASE, SMOOTH MUSCLE-LIKE"/>
    <property type="match status" value="1"/>
</dbReference>
<proteinExistence type="predicted"/>
<dbReference type="Pfam" id="PF07679">
    <property type="entry name" value="I-set"/>
    <property type="match status" value="1"/>
</dbReference>
<dbReference type="PROSITE" id="PS50835">
    <property type="entry name" value="IG_LIKE"/>
    <property type="match status" value="2"/>
</dbReference>
<feature type="domain" description="Ig-like" evidence="4">
    <location>
        <begin position="199"/>
        <end position="284"/>
    </location>
</feature>
<feature type="signal peptide" evidence="3">
    <location>
        <begin position="1"/>
        <end position="21"/>
    </location>
</feature>
<feature type="compositionally biased region" description="Basic and acidic residues" evidence="2">
    <location>
        <begin position="299"/>
        <end position="312"/>
    </location>
</feature>
<dbReference type="SMART" id="SM00409">
    <property type="entry name" value="IG"/>
    <property type="match status" value="2"/>
</dbReference>
<keyword evidence="1" id="KW-0393">Immunoglobulin domain</keyword>
<feature type="chain" id="PRO_5022061126" description="Ig-like domain-containing protein" evidence="3">
    <location>
        <begin position="22"/>
        <end position="335"/>
    </location>
</feature>
<dbReference type="InterPro" id="IPR036179">
    <property type="entry name" value="Ig-like_dom_sf"/>
</dbReference>
<keyword evidence="6" id="KW-1185">Reference proteome</keyword>
<evidence type="ECO:0000313" key="6">
    <source>
        <dbReference type="Proteomes" id="UP000318571"/>
    </source>
</evidence>
<dbReference type="InterPro" id="IPR013783">
    <property type="entry name" value="Ig-like_fold"/>
</dbReference>
<dbReference type="GO" id="GO:0005886">
    <property type="term" value="C:plasma membrane"/>
    <property type="evidence" value="ECO:0007669"/>
    <property type="project" value="TreeGrafter"/>
</dbReference>
<evidence type="ECO:0000256" key="1">
    <source>
        <dbReference type="ARBA" id="ARBA00023319"/>
    </source>
</evidence>
<dbReference type="Gene3D" id="2.60.40.10">
    <property type="entry name" value="Immunoglobulins"/>
    <property type="match status" value="2"/>
</dbReference>
<dbReference type="InterPro" id="IPR007110">
    <property type="entry name" value="Ig-like_dom"/>
</dbReference>
<accession>A0A553PHT0</accession>
<sequence>MKTYLSCLPILILGSVIVVHSYPFRHGGSSTQYQPSGNAIFSNLGKFGTDVRYSSRVPSTNPVLRKRGGSSGKSALKIGDAPPKLIEARQHGKIVLECSASGTPAPRINWYKDGKPLVNEYPQHSLSEGDYGEFSLESLGETRSLINIDCVSEQDAGLYECVAHTNDKKTSVGTDVHVVSFEPNGCLPRHLMNFKSTPPRIFQWMNTYLQTMGNDARLLCRAEGQHQTMWYDPMGEVVDTQSGKFKILDNGDLIIHDLSFTEMGLFKCIVKNENGEDTKETFVYPHLDPFFPNEFNDGDDTRGNHSSQKNDEYSTQIGKTQLRAVLASTSLDYKN</sequence>
<dbReference type="EMBL" id="VCGU01000004">
    <property type="protein sequence ID" value="TRY77233.1"/>
    <property type="molecule type" value="Genomic_DNA"/>
</dbReference>
<dbReference type="OMA" id="QTADWED"/>
<gene>
    <name evidence="5" type="ORF">TCAL_08545</name>
</gene>
<feature type="region of interest" description="Disordered" evidence="2">
    <location>
        <begin position="294"/>
        <end position="314"/>
    </location>
</feature>
<dbReference type="InterPro" id="IPR003599">
    <property type="entry name" value="Ig_sub"/>
</dbReference>
<evidence type="ECO:0000256" key="2">
    <source>
        <dbReference type="SAM" id="MobiDB-lite"/>
    </source>
</evidence>
<dbReference type="InterPro" id="IPR050958">
    <property type="entry name" value="Cell_Adh-Cytoskel_Orgn"/>
</dbReference>
<feature type="domain" description="Ig-like" evidence="4">
    <location>
        <begin position="58"/>
        <end position="171"/>
    </location>
</feature>
<evidence type="ECO:0000259" key="4">
    <source>
        <dbReference type="PROSITE" id="PS50835"/>
    </source>
</evidence>
<dbReference type="STRING" id="6832.A0A553PHT0"/>
<dbReference type="AlphaFoldDB" id="A0A553PHT0"/>
<dbReference type="SUPFAM" id="SSF48726">
    <property type="entry name" value="Immunoglobulin"/>
    <property type="match status" value="2"/>
</dbReference>
<dbReference type="GO" id="GO:0008046">
    <property type="term" value="F:axon guidance receptor activity"/>
    <property type="evidence" value="ECO:0007669"/>
    <property type="project" value="TreeGrafter"/>
</dbReference>
<evidence type="ECO:0000256" key="3">
    <source>
        <dbReference type="SAM" id="SignalP"/>
    </source>
</evidence>
<dbReference type="InterPro" id="IPR013098">
    <property type="entry name" value="Ig_I-set"/>
</dbReference>
<name>A0A553PHT0_TIGCA</name>
<dbReference type="Pfam" id="PF13927">
    <property type="entry name" value="Ig_3"/>
    <property type="match status" value="1"/>
</dbReference>
<dbReference type="InterPro" id="IPR003598">
    <property type="entry name" value="Ig_sub2"/>
</dbReference>
<organism evidence="5 6">
    <name type="scientific">Tigriopus californicus</name>
    <name type="common">Marine copepod</name>
    <dbReference type="NCBI Taxonomy" id="6832"/>
    <lineage>
        <taxon>Eukaryota</taxon>
        <taxon>Metazoa</taxon>
        <taxon>Ecdysozoa</taxon>
        <taxon>Arthropoda</taxon>
        <taxon>Crustacea</taxon>
        <taxon>Multicrustacea</taxon>
        <taxon>Hexanauplia</taxon>
        <taxon>Copepoda</taxon>
        <taxon>Harpacticoida</taxon>
        <taxon>Harpacticidae</taxon>
        <taxon>Tigriopus</taxon>
    </lineage>
</organism>
<dbReference type="Proteomes" id="UP000318571">
    <property type="component" value="Chromosome 5"/>
</dbReference>
<dbReference type="SMART" id="SM00408">
    <property type="entry name" value="IGc2"/>
    <property type="match status" value="2"/>
</dbReference>
<dbReference type="GO" id="GO:0007156">
    <property type="term" value="P:homophilic cell adhesion via plasma membrane adhesion molecules"/>
    <property type="evidence" value="ECO:0007669"/>
    <property type="project" value="TreeGrafter"/>
</dbReference>
<dbReference type="GO" id="GO:0043025">
    <property type="term" value="C:neuronal cell body"/>
    <property type="evidence" value="ECO:0007669"/>
    <property type="project" value="TreeGrafter"/>
</dbReference>
<protein>
    <recommendedName>
        <fullName evidence="4">Ig-like domain-containing protein</fullName>
    </recommendedName>
</protein>
<keyword evidence="3" id="KW-0732">Signal</keyword>
<comment type="caution">
    <text evidence="5">The sequence shown here is derived from an EMBL/GenBank/DDBJ whole genome shotgun (WGS) entry which is preliminary data.</text>
</comment>
<dbReference type="PANTHER" id="PTHR45080">
    <property type="entry name" value="CONTACTIN 5"/>
    <property type="match status" value="1"/>
</dbReference>
<reference evidence="5 6" key="1">
    <citation type="journal article" date="2018" name="Nat. Ecol. Evol.">
        <title>Genomic signatures of mitonuclear coevolution across populations of Tigriopus californicus.</title>
        <authorList>
            <person name="Barreto F.S."/>
            <person name="Watson E.T."/>
            <person name="Lima T.G."/>
            <person name="Willett C.S."/>
            <person name="Edmands S."/>
            <person name="Li W."/>
            <person name="Burton R.S."/>
        </authorList>
    </citation>
    <scope>NUCLEOTIDE SEQUENCE [LARGE SCALE GENOMIC DNA]</scope>
    <source>
        <strain evidence="5 6">San Diego</strain>
    </source>
</reference>
<dbReference type="GO" id="GO:0050808">
    <property type="term" value="P:synapse organization"/>
    <property type="evidence" value="ECO:0007669"/>
    <property type="project" value="TreeGrafter"/>
</dbReference>
<dbReference type="GO" id="GO:0030424">
    <property type="term" value="C:axon"/>
    <property type="evidence" value="ECO:0007669"/>
    <property type="project" value="TreeGrafter"/>
</dbReference>
<evidence type="ECO:0000313" key="5">
    <source>
        <dbReference type="EMBL" id="TRY77233.1"/>
    </source>
</evidence>